<name>A0AA40FAC6_9PEZI</name>
<protein>
    <recommendedName>
        <fullName evidence="4">Transmembrane protein</fullName>
    </recommendedName>
</protein>
<dbReference type="EMBL" id="JAUKUD010000001">
    <property type="protein sequence ID" value="KAK0754167.1"/>
    <property type="molecule type" value="Genomic_DNA"/>
</dbReference>
<comment type="caution">
    <text evidence="2">The sequence shown here is derived from an EMBL/GenBank/DDBJ whole genome shotgun (WGS) entry which is preliminary data.</text>
</comment>
<keyword evidence="1" id="KW-0472">Membrane</keyword>
<keyword evidence="3" id="KW-1185">Reference proteome</keyword>
<sequence>MTCGDGGGRAQNGVLRFGHMAARRCFVLLCFCGVWLSFSCVGLHFFPPLLPFSSFFKTTFWSSLAVAVTVLRVPLF</sequence>
<keyword evidence="1" id="KW-0812">Transmembrane</keyword>
<dbReference type="Proteomes" id="UP001172155">
    <property type="component" value="Unassembled WGS sequence"/>
</dbReference>
<feature type="transmembrane region" description="Helical" evidence="1">
    <location>
        <begin position="25"/>
        <end position="46"/>
    </location>
</feature>
<evidence type="ECO:0000313" key="3">
    <source>
        <dbReference type="Proteomes" id="UP001172155"/>
    </source>
</evidence>
<evidence type="ECO:0008006" key="4">
    <source>
        <dbReference type="Google" id="ProtNLM"/>
    </source>
</evidence>
<evidence type="ECO:0000256" key="1">
    <source>
        <dbReference type="SAM" id="Phobius"/>
    </source>
</evidence>
<organism evidence="2 3">
    <name type="scientific">Schizothecium vesticola</name>
    <dbReference type="NCBI Taxonomy" id="314040"/>
    <lineage>
        <taxon>Eukaryota</taxon>
        <taxon>Fungi</taxon>
        <taxon>Dikarya</taxon>
        <taxon>Ascomycota</taxon>
        <taxon>Pezizomycotina</taxon>
        <taxon>Sordariomycetes</taxon>
        <taxon>Sordariomycetidae</taxon>
        <taxon>Sordariales</taxon>
        <taxon>Schizotheciaceae</taxon>
        <taxon>Schizothecium</taxon>
    </lineage>
</organism>
<keyword evidence="1" id="KW-1133">Transmembrane helix</keyword>
<gene>
    <name evidence="2" type="ORF">B0T18DRAFT_31940</name>
</gene>
<proteinExistence type="predicted"/>
<accession>A0AA40FAC6</accession>
<evidence type="ECO:0000313" key="2">
    <source>
        <dbReference type="EMBL" id="KAK0754167.1"/>
    </source>
</evidence>
<dbReference type="AlphaFoldDB" id="A0AA40FAC6"/>
<feature type="transmembrane region" description="Helical" evidence="1">
    <location>
        <begin position="58"/>
        <end position="75"/>
    </location>
</feature>
<reference evidence="2" key="1">
    <citation type="submission" date="2023-06" db="EMBL/GenBank/DDBJ databases">
        <title>Genome-scale phylogeny and comparative genomics of the fungal order Sordariales.</title>
        <authorList>
            <consortium name="Lawrence Berkeley National Laboratory"/>
            <person name="Hensen N."/>
            <person name="Bonometti L."/>
            <person name="Westerberg I."/>
            <person name="Brannstrom I.O."/>
            <person name="Guillou S."/>
            <person name="Cros-Aarteil S."/>
            <person name="Calhoun S."/>
            <person name="Haridas S."/>
            <person name="Kuo A."/>
            <person name="Mondo S."/>
            <person name="Pangilinan J."/>
            <person name="Riley R."/>
            <person name="LaButti K."/>
            <person name="Andreopoulos B."/>
            <person name="Lipzen A."/>
            <person name="Chen C."/>
            <person name="Yanf M."/>
            <person name="Daum C."/>
            <person name="Ng V."/>
            <person name="Clum A."/>
            <person name="Steindorff A."/>
            <person name="Ohm R."/>
            <person name="Martin F."/>
            <person name="Silar P."/>
            <person name="Natvig D."/>
            <person name="Lalanne C."/>
            <person name="Gautier V."/>
            <person name="Ament-velasquez S.L."/>
            <person name="Kruys A."/>
            <person name="Hutchinson M.I."/>
            <person name="Powell A.J."/>
            <person name="Barry K."/>
            <person name="Miller A.N."/>
            <person name="Grigoriev I.V."/>
            <person name="Debuchy R."/>
            <person name="Gladieux P."/>
            <person name="Thoren M.H."/>
            <person name="Johannesson H."/>
        </authorList>
    </citation>
    <scope>NUCLEOTIDE SEQUENCE</scope>
    <source>
        <strain evidence="2">SMH3187-1</strain>
    </source>
</reference>